<keyword evidence="1" id="KW-0472">Membrane</keyword>
<keyword evidence="3" id="KW-1185">Reference proteome</keyword>
<name>A0A7X0KWW2_9ACTN</name>
<feature type="transmembrane region" description="Helical" evidence="1">
    <location>
        <begin position="63"/>
        <end position="82"/>
    </location>
</feature>
<dbReference type="RefSeq" id="WP_185023332.1">
    <property type="nucleotide sequence ID" value="NZ_JACHMQ010000001.1"/>
</dbReference>
<evidence type="ECO:0000256" key="1">
    <source>
        <dbReference type="SAM" id="Phobius"/>
    </source>
</evidence>
<dbReference type="Proteomes" id="UP000546324">
    <property type="component" value="Unassembled WGS sequence"/>
</dbReference>
<protein>
    <submittedName>
        <fullName evidence="2">Uncharacterized protein</fullName>
    </submittedName>
</protein>
<reference evidence="2 3" key="1">
    <citation type="submission" date="2020-08" db="EMBL/GenBank/DDBJ databases">
        <title>Sequencing the genomes of 1000 actinobacteria strains.</title>
        <authorList>
            <person name="Klenk H.-P."/>
        </authorList>
    </citation>
    <scope>NUCLEOTIDE SEQUENCE [LARGE SCALE GENOMIC DNA]</scope>
    <source>
        <strain evidence="2 3">DSM 43675</strain>
    </source>
</reference>
<evidence type="ECO:0000313" key="2">
    <source>
        <dbReference type="EMBL" id="MBB6393529.1"/>
    </source>
</evidence>
<keyword evidence="1" id="KW-1133">Transmembrane helix</keyword>
<sequence length="283" mass="30447">MSDPVPFFPAPAPGSSGADADDLAALCDADRRRTRTRTAVAVGFALIGAALTAPVAAQVPPRQATTAVVVALAVVKVIGLFGDAWHWVTRRYELASGTGPGVRRWIVRRWYAPGSLVWYDDFVRGTTPLVVLGWVHDPACHQPWALVYDGTEPDPAAGVWGAYWVPLEELSPRPTEPPALRAPQDLGEAEFGDRLLVRPLGVDRVVALDVTGWRARPADGNTGGHRSGVWVIEAGDYADEGEPDLFIEVTAEFSRDVAEFIVRAVGNEAARSAPASYRSGWMA</sequence>
<comment type="caution">
    <text evidence="2">The sequence shown here is derived from an EMBL/GenBank/DDBJ whole genome shotgun (WGS) entry which is preliminary data.</text>
</comment>
<dbReference type="EMBL" id="JACHMQ010000001">
    <property type="protein sequence ID" value="MBB6393529.1"/>
    <property type="molecule type" value="Genomic_DNA"/>
</dbReference>
<proteinExistence type="predicted"/>
<dbReference type="AlphaFoldDB" id="A0A7X0KWW2"/>
<organism evidence="2 3">
    <name type="scientific">Actinomadura coerulea</name>
    <dbReference type="NCBI Taxonomy" id="46159"/>
    <lineage>
        <taxon>Bacteria</taxon>
        <taxon>Bacillati</taxon>
        <taxon>Actinomycetota</taxon>
        <taxon>Actinomycetes</taxon>
        <taxon>Streptosporangiales</taxon>
        <taxon>Thermomonosporaceae</taxon>
        <taxon>Actinomadura</taxon>
    </lineage>
</organism>
<gene>
    <name evidence="2" type="ORF">BKA00_000443</name>
</gene>
<accession>A0A7X0KWW2</accession>
<keyword evidence="1" id="KW-0812">Transmembrane</keyword>
<feature type="transmembrane region" description="Helical" evidence="1">
    <location>
        <begin position="39"/>
        <end position="57"/>
    </location>
</feature>
<evidence type="ECO:0000313" key="3">
    <source>
        <dbReference type="Proteomes" id="UP000546324"/>
    </source>
</evidence>